<accession>A0A813J537</accession>
<dbReference type="EMBL" id="CAJNNW010020379">
    <property type="protein sequence ID" value="CAE8666149.1"/>
    <property type="molecule type" value="Genomic_DNA"/>
</dbReference>
<gene>
    <name evidence="2" type="ORF">PGLA2088_LOCUS16165</name>
</gene>
<evidence type="ECO:0000313" key="3">
    <source>
        <dbReference type="Proteomes" id="UP000626109"/>
    </source>
</evidence>
<evidence type="ECO:0000256" key="1">
    <source>
        <dbReference type="SAM" id="MobiDB-lite"/>
    </source>
</evidence>
<feature type="non-terminal residue" evidence="2">
    <location>
        <position position="1"/>
    </location>
</feature>
<proteinExistence type="predicted"/>
<comment type="caution">
    <text evidence="2">The sequence shown here is derived from an EMBL/GenBank/DDBJ whole genome shotgun (WGS) entry which is preliminary data.</text>
</comment>
<feature type="region of interest" description="Disordered" evidence="1">
    <location>
        <begin position="1"/>
        <end position="21"/>
    </location>
</feature>
<dbReference type="Proteomes" id="UP000626109">
    <property type="component" value="Unassembled WGS sequence"/>
</dbReference>
<evidence type="ECO:0000313" key="2">
    <source>
        <dbReference type="EMBL" id="CAE8666149.1"/>
    </source>
</evidence>
<organism evidence="2 3">
    <name type="scientific">Polarella glacialis</name>
    <name type="common">Dinoflagellate</name>
    <dbReference type="NCBI Taxonomy" id="89957"/>
    <lineage>
        <taxon>Eukaryota</taxon>
        <taxon>Sar</taxon>
        <taxon>Alveolata</taxon>
        <taxon>Dinophyceae</taxon>
        <taxon>Suessiales</taxon>
        <taxon>Suessiaceae</taxon>
        <taxon>Polarella</taxon>
    </lineage>
</organism>
<dbReference type="AlphaFoldDB" id="A0A813J537"/>
<reference evidence="2" key="1">
    <citation type="submission" date="2021-02" db="EMBL/GenBank/DDBJ databases">
        <authorList>
            <person name="Dougan E. K."/>
            <person name="Rhodes N."/>
            <person name="Thang M."/>
            <person name="Chan C."/>
        </authorList>
    </citation>
    <scope>NUCLEOTIDE SEQUENCE</scope>
</reference>
<name>A0A813J537_POLGL</name>
<protein>
    <submittedName>
        <fullName evidence="2">Uncharacterized protein</fullName>
    </submittedName>
</protein>
<feature type="non-terminal residue" evidence="2">
    <location>
        <position position="100"/>
    </location>
</feature>
<sequence>KPRESLSEGSPCHGRLPLSQGMAAPGRSVTLTVFMEGTGNPMDQVATQIALFSRLCVATALAEELDGSLAKSGAGHYKLSFAGCGVTHGLAGTLFAVGLR</sequence>